<sequence>MGSDINDALERISKTNEAQMVQQMFAMMTDKCFLKCIEKPGSQLSRSDKSCLEDCMERYLDVTKICGEAVASRSHSHDSSDW</sequence>
<geneLocation type="mitochondrion" evidence="4"/>
<dbReference type="OrthoDB" id="7813104at2759"/>
<comment type="similarity">
    <text evidence="1">Belongs to the small Tim family.</text>
</comment>
<name>A0A0G4IIP5_PLABS</name>
<comment type="domain">
    <text evidence="1">The twin CX3C motif contains 4 conserved Cys residues that form 2 disulfide bonds in the mitochondrial intermembrane space.</text>
</comment>
<dbReference type="STRING" id="37360.A0A0G4IIP5"/>
<comment type="subcellular location">
    <subcellularLocation>
        <location evidence="1">Mitochondrion inner membrane</location>
        <topology evidence="1">Peripheral membrane protein</topology>
        <orientation evidence="1">Intermembrane side</orientation>
    </subcellularLocation>
</comment>
<keyword evidence="1" id="KW-0813">Transport</keyword>
<dbReference type="SUPFAM" id="SSF144122">
    <property type="entry name" value="Tim10-like"/>
    <property type="match status" value="1"/>
</dbReference>
<feature type="domain" description="Tim10-like" evidence="2">
    <location>
        <begin position="13"/>
        <end position="71"/>
    </location>
</feature>
<protein>
    <recommendedName>
        <fullName evidence="1">Mitochondrial import inner membrane translocase subunit</fullName>
    </recommendedName>
</protein>
<dbReference type="Proteomes" id="UP000039324">
    <property type="component" value="Unassembled WGS sequence"/>
</dbReference>
<evidence type="ECO:0000313" key="4">
    <source>
        <dbReference type="EMBL" id="SPQ94322.1"/>
    </source>
</evidence>
<dbReference type="Pfam" id="PF02953">
    <property type="entry name" value="zf-Tim10_DDP"/>
    <property type="match status" value="1"/>
</dbReference>
<comment type="function">
    <text evidence="1">Mitochondrial intermembrane chaperone that participates in the import and insertion of some multi-pass transmembrane proteins into the mitochondrial inner membrane. Also required for the transfer of beta-barrel precursors from the TOM complex to the sorting and assembly machinery (SAM complex) of the outer membrane. Acts as a chaperone-like protein that protects the hydrophobic precursors from aggregation and guide them through the mitochondrial intermembrane space.</text>
</comment>
<proteinExistence type="inferred from homology"/>
<keyword evidence="1" id="KW-0811">Translocation</keyword>
<evidence type="ECO:0000313" key="5">
    <source>
        <dbReference type="Proteomes" id="UP000039324"/>
    </source>
</evidence>
<dbReference type="AlphaFoldDB" id="A0A0G4IIP5"/>
<organism evidence="3 5">
    <name type="scientific">Plasmodiophora brassicae</name>
    <name type="common">Clubroot disease agent</name>
    <dbReference type="NCBI Taxonomy" id="37360"/>
    <lineage>
        <taxon>Eukaryota</taxon>
        <taxon>Sar</taxon>
        <taxon>Rhizaria</taxon>
        <taxon>Endomyxa</taxon>
        <taxon>Phytomyxea</taxon>
        <taxon>Plasmodiophorida</taxon>
        <taxon>Plasmodiophoridae</taxon>
        <taxon>Plasmodiophora</taxon>
    </lineage>
</organism>
<dbReference type="EMBL" id="OVEO01000002">
    <property type="protein sequence ID" value="SPQ94322.1"/>
    <property type="molecule type" value="Genomic_DNA"/>
</dbReference>
<dbReference type="InterPro" id="IPR035427">
    <property type="entry name" value="Tim10-like_dom_sf"/>
</dbReference>
<dbReference type="Proteomes" id="UP000290189">
    <property type="component" value="Unassembled WGS sequence"/>
</dbReference>
<dbReference type="OMA" id="NCSERYI"/>
<dbReference type="Gene3D" id="1.10.287.810">
    <property type="entry name" value="Mitochondrial import inner membrane translocase subunit tim13 like domains"/>
    <property type="match status" value="1"/>
</dbReference>
<keyword evidence="1" id="KW-1015">Disulfide bond</keyword>
<keyword evidence="1" id="KW-0999">Mitochondrion inner membrane</keyword>
<dbReference type="GO" id="GO:0005743">
    <property type="term" value="C:mitochondrial inner membrane"/>
    <property type="evidence" value="ECO:0007669"/>
    <property type="project" value="UniProtKB-SubCell"/>
</dbReference>
<evidence type="ECO:0000259" key="2">
    <source>
        <dbReference type="Pfam" id="PF02953"/>
    </source>
</evidence>
<accession>A0A0G4IIP5</accession>
<dbReference type="InterPro" id="IPR004217">
    <property type="entry name" value="Tim10-like"/>
</dbReference>
<gene>
    <name evidence="3" type="ORF">PBRA_003803</name>
    <name evidence="4" type="ORF">PLBR_LOCUS1537</name>
</gene>
<comment type="subunit">
    <text evidence="1">Heterohexamer.</text>
</comment>
<keyword evidence="1 4" id="KW-0496">Mitochondrion</keyword>
<reference evidence="4 6" key="2">
    <citation type="submission" date="2018-03" db="EMBL/GenBank/DDBJ databases">
        <authorList>
            <person name="Fogelqvist J."/>
        </authorList>
    </citation>
    <scope>NUCLEOTIDE SEQUENCE [LARGE SCALE GENOMIC DNA]</scope>
</reference>
<evidence type="ECO:0000313" key="6">
    <source>
        <dbReference type="Proteomes" id="UP000290189"/>
    </source>
</evidence>
<keyword evidence="5" id="KW-1185">Reference proteome</keyword>
<evidence type="ECO:0000256" key="1">
    <source>
        <dbReference type="RuleBase" id="RU367043"/>
    </source>
</evidence>
<dbReference type="EMBL" id="CDSF01000002">
    <property type="protein sequence ID" value="CEO94990.1"/>
    <property type="molecule type" value="Genomic_DNA"/>
</dbReference>
<keyword evidence="1" id="KW-0143">Chaperone</keyword>
<keyword evidence="1" id="KW-0472">Membrane</keyword>
<evidence type="ECO:0000313" key="3">
    <source>
        <dbReference type="EMBL" id="CEO94990.1"/>
    </source>
</evidence>
<dbReference type="GO" id="GO:0015031">
    <property type="term" value="P:protein transport"/>
    <property type="evidence" value="ECO:0007669"/>
    <property type="project" value="UniProtKB-KW"/>
</dbReference>
<keyword evidence="1" id="KW-0653">Protein transport</keyword>
<reference evidence="3 5" key="1">
    <citation type="submission" date="2015-02" db="EMBL/GenBank/DDBJ databases">
        <authorList>
            <person name="Chooi Y.-H."/>
        </authorList>
    </citation>
    <scope>NUCLEOTIDE SEQUENCE [LARGE SCALE GENOMIC DNA]</scope>
    <source>
        <strain evidence="3">E3</strain>
    </source>
</reference>